<name>Q98Q43_MYCPU</name>
<feature type="coiled-coil region" evidence="1">
    <location>
        <begin position="244"/>
        <end position="292"/>
    </location>
</feature>
<accession>Q98Q43</accession>
<dbReference type="Proteomes" id="UP000000528">
    <property type="component" value="Chromosome"/>
</dbReference>
<dbReference type="AlphaFoldDB" id="Q98Q43"/>
<evidence type="ECO:0000256" key="2">
    <source>
        <dbReference type="SAM" id="MobiDB-lite"/>
    </source>
</evidence>
<sequence length="314" mass="35113">SGNNSGKTEGQAEGSGSNSGKTEGQTEGNGSDTGQTNQVDLQMLLDSIESVEISSKFETKSEIVLNSSSTGIKLKKADNSDFSIPNGVKLSLSFQKEENEKNNKFSLGISLMLSSSNSEGVSKDLIISKFESNQDDNALKSISRDLEETTQKIDLVSQELDLKDQEEIVLVKQSELISNNLKSLLFKLKLENFKNAAKDVKLTKEQETLLNKESISLEEFDSLIKGLTEEQKKSLFTKLTKDEIEITEEQKAKFKDVIQDARTKLQDLTTKLEKIKSEKENIEKKLDPIIKELKERLKKINELDSTKSFSVIYK</sequence>
<dbReference type="PIR" id="F90577">
    <property type="entry name" value="F90577"/>
</dbReference>
<keyword evidence="3" id="KW-0449">Lipoprotein</keyword>
<gene>
    <name evidence="3" type="ordered locus">MYPU_5260</name>
</gene>
<feature type="non-terminal residue" evidence="3">
    <location>
        <position position="1"/>
    </location>
</feature>
<dbReference type="HOGENOM" id="CLU_887139_0_0_14"/>
<evidence type="ECO:0000313" key="4">
    <source>
        <dbReference type="Proteomes" id="UP000000528"/>
    </source>
</evidence>
<dbReference type="KEGG" id="mpu:MYPU_5260"/>
<protein>
    <submittedName>
        <fullName evidence="3">LIPOPROTEIN VSAE</fullName>
    </submittedName>
</protein>
<keyword evidence="4" id="KW-1185">Reference proteome</keyword>
<proteinExistence type="predicted"/>
<reference evidence="3 4" key="1">
    <citation type="journal article" date="2001" name="Nucleic Acids Res.">
        <title>The complete genome sequence of the murine respiratory pathogen Mycoplasma pulmonis.</title>
        <authorList>
            <person name="Chambaud I."/>
            <person name="Heilig R."/>
            <person name="Ferris S."/>
            <person name="Barbe V."/>
            <person name="Samson D."/>
            <person name="Galisson F."/>
            <person name="Moszer I."/>
            <person name="Dybvig K."/>
            <person name="Wroblewski H."/>
            <person name="Viari A."/>
            <person name="Rocha E.P.C."/>
            <person name="Blanchard A."/>
        </authorList>
    </citation>
    <scope>NUCLEOTIDE SEQUENCE [LARGE SCALE GENOMIC DNA]</scope>
    <source>
        <strain evidence="3 4">UAB CTIP</strain>
    </source>
</reference>
<feature type="coiled-coil region" evidence="1">
    <location>
        <begin position="139"/>
        <end position="166"/>
    </location>
</feature>
<evidence type="ECO:0000256" key="1">
    <source>
        <dbReference type="SAM" id="Coils"/>
    </source>
</evidence>
<keyword evidence="1" id="KW-0175">Coiled coil</keyword>
<feature type="compositionally biased region" description="Polar residues" evidence="2">
    <location>
        <begin position="1"/>
        <end position="40"/>
    </location>
</feature>
<dbReference type="EMBL" id="AL445564">
    <property type="protein sequence ID" value="CAC13699.1"/>
    <property type="molecule type" value="Genomic_DNA"/>
</dbReference>
<organism evidence="4">
    <name type="scientific">Mycoplasmopsis pulmonis (strain UAB CTIP)</name>
    <name type="common">Mycoplasma pulmonis</name>
    <dbReference type="NCBI Taxonomy" id="272635"/>
    <lineage>
        <taxon>Bacteria</taxon>
        <taxon>Bacillati</taxon>
        <taxon>Mycoplasmatota</taxon>
        <taxon>Mycoplasmoidales</taxon>
        <taxon>Metamycoplasmataceae</taxon>
        <taxon>Mycoplasmopsis</taxon>
    </lineage>
</organism>
<feature type="region of interest" description="Disordered" evidence="2">
    <location>
        <begin position="1"/>
        <end position="41"/>
    </location>
</feature>
<evidence type="ECO:0000313" key="3">
    <source>
        <dbReference type="EMBL" id="CAC13699.1"/>
    </source>
</evidence>